<evidence type="ECO:0000313" key="1">
    <source>
        <dbReference type="EMBL" id="SDG68295.1"/>
    </source>
</evidence>
<dbReference type="AlphaFoldDB" id="A0A1G7W8H3"/>
<dbReference type="STRING" id="83767.SAMN05660652_00443"/>
<accession>A0A1G7W8H3</accession>
<proteinExistence type="predicted"/>
<dbReference type="InterPro" id="IPR027396">
    <property type="entry name" value="DsrEFH-like"/>
</dbReference>
<protein>
    <submittedName>
        <fullName evidence="1">Uncharacterized protein involved in oxidation of intracellular sulfur</fullName>
    </submittedName>
</protein>
<dbReference type="Gene3D" id="3.40.1260.10">
    <property type="entry name" value="DsrEFH-like"/>
    <property type="match status" value="1"/>
</dbReference>
<reference evidence="1 2" key="1">
    <citation type="submission" date="2016-10" db="EMBL/GenBank/DDBJ databases">
        <authorList>
            <person name="de Groot N.N."/>
        </authorList>
    </citation>
    <scope>NUCLEOTIDE SEQUENCE [LARGE SCALE GENOMIC DNA]</scope>
    <source>
        <strain evidence="1 2">DSM 5885</strain>
    </source>
</reference>
<dbReference type="OrthoDB" id="9812053at2"/>
<dbReference type="Proteomes" id="UP000198607">
    <property type="component" value="Unassembled WGS sequence"/>
</dbReference>
<gene>
    <name evidence="1" type="ORF">SAMN05660652_00443</name>
</gene>
<dbReference type="PANTHER" id="PTHR34874:SF1">
    <property type="entry name" value="PROTEIN YCHN"/>
    <property type="match status" value="1"/>
</dbReference>
<dbReference type="SUPFAM" id="SSF75169">
    <property type="entry name" value="DsrEFH-like"/>
    <property type="match status" value="1"/>
</dbReference>
<evidence type="ECO:0000313" key="2">
    <source>
        <dbReference type="Proteomes" id="UP000198607"/>
    </source>
</evidence>
<dbReference type="InterPro" id="IPR003787">
    <property type="entry name" value="Sulphur_relay_DsrE/F-like"/>
</dbReference>
<dbReference type="EMBL" id="FNCY01000001">
    <property type="protein sequence ID" value="SDG68295.1"/>
    <property type="molecule type" value="Genomic_DNA"/>
</dbReference>
<dbReference type="PANTHER" id="PTHR34874">
    <property type="entry name" value="PROTEIN YCHN"/>
    <property type="match status" value="1"/>
</dbReference>
<dbReference type="Pfam" id="PF02635">
    <property type="entry name" value="DsrE"/>
    <property type="match status" value="1"/>
</dbReference>
<dbReference type="GO" id="GO:0005829">
    <property type="term" value="C:cytosol"/>
    <property type="evidence" value="ECO:0007669"/>
    <property type="project" value="TreeGrafter"/>
</dbReference>
<keyword evidence="2" id="KW-1185">Reference proteome</keyword>
<name>A0A1G7W8H3_9RHOO</name>
<dbReference type="RefSeq" id="WP_091933641.1">
    <property type="nucleotide sequence ID" value="NZ_FNCY01000001.1"/>
</dbReference>
<sequence length="119" mass="12619">MQNILMIVQAAAYGNERMLGALRLSTALVAQESTTVELRVFLMSDAVTVALPGQAAAEAGGGLQAMLEDLLRKGVSVCLCRTCAATRGISEARLIPGVRISTLPELAEWTLQADKVLTF</sequence>
<organism evidence="1 2">
    <name type="scientific">Propionivibrio dicarboxylicus</name>
    <dbReference type="NCBI Taxonomy" id="83767"/>
    <lineage>
        <taxon>Bacteria</taxon>
        <taxon>Pseudomonadati</taxon>
        <taxon>Pseudomonadota</taxon>
        <taxon>Betaproteobacteria</taxon>
        <taxon>Rhodocyclales</taxon>
        <taxon>Rhodocyclaceae</taxon>
        <taxon>Propionivibrio</taxon>
    </lineage>
</organism>